<protein>
    <submittedName>
        <fullName evidence="3">HD domain-containing protein</fullName>
    </submittedName>
</protein>
<organism evidence="3 4">
    <name type="scientific">Desulfofundulus thermosubterraneus DSM 16057</name>
    <dbReference type="NCBI Taxonomy" id="1121432"/>
    <lineage>
        <taxon>Bacteria</taxon>
        <taxon>Bacillati</taxon>
        <taxon>Bacillota</taxon>
        <taxon>Clostridia</taxon>
        <taxon>Eubacteriales</taxon>
        <taxon>Peptococcaceae</taxon>
        <taxon>Desulfofundulus</taxon>
    </lineage>
</organism>
<dbReference type="STRING" id="1121432.SAMN02745219_00181"/>
<dbReference type="InterPro" id="IPR003018">
    <property type="entry name" value="GAF"/>
</dbReference>
<dbReference type="SMART" id="SM00065">
    <property type="entry name" value="GAF"/>
    <property type="match status" value="1"/>
</dbReference>
<accession>A0A1M6AKL9</accession>
<dbReference type="AlphaFoldDB" id="A0A1M6AKL9"/>
<dbReference type="InterPro" id="IPR003607">
    <property type="entry name" value="HD/PDEase_dom"/>
</dbReference>
<sequence>MSTGAEQWQAILQISRQLNSQLEIDALLELVLEKMMEVVSAEAGTLWILEEDGYLAPLVARGPRAEALKGLRLLPGEGLAGQVVVEDQPRLVPDVRNDPTWARRFDDSTGFVTRSLLCIPLRARKGVIGCLQLVNKRQGESFTSDDLEVALALAGQAAIALENSRLYNWQRQLLNSLIRVLASALDARDPYTSGHSERVSRYAVLTGREMGLPPEELEALERAALLHDVGKIGIRDDVLLKEGPLEPEKWQIMKTHTEIGARILGTVEPRHLAQKMYEGALYHQEKYDGSGYPTGIKGKEIPLVARIIAVADTFDAITTDRPYRKGAPFHEALKEIRRCSGTHFDPAVVEAFIRGMSKALPEDDN</sequence>
<dbReference type="EMBL" id="FQZM01000003">
    <property type="protein sequence ID" value="SHI37005.1"/>
    <property type="molecule type" value="Genomic_DNA"/>
</dbReference>
<dbReference type="Pfam" id="PF13487">
    <property type="entry name" value="HD_5"/>
    <property type="match status" value="1"/>
</dbReference>
<evidence type="ECO:0000259" key="1">
    <source>
        <dbReference type="PROSITE" id="PS51831"/>
    </source>
</evidence>
<dbReference type="InterPro" id="IPR006674">
    <property type="entry name" value="HD_domain"/>
</dbReference>
<feature type="domain" description="HD" evidence="1">
    <location>
        <begin position="192"/>
        <end position="317"/>
    </location>
</feature>
<feature type="domain" description="HD-GYP" evidence="2">
    <location>
        <begin position="170"/>
        <end position="365"/>
    </location>
</feature>
<evidence type="ECO:0000259" key="2">
    <source>
        <dbReference type="PROSITE" id="PS51832"/>
    </source>
</evidence>
<dbReference type="SMART" id="SM00471">
    <property type="entry name" value="HDc"/>
    <property type="match status" value="1"/>
</dbReference>
<dbReference type="Proteomes" id="UP000184529">
    <property type="component" value="Unassembled WGS sequence"/>
</dbReference>
<evidence type="ECO:0000313" key="4">
    <source>
        <dbReference type="Proteomes" id="UP000184529"/>
    </source>
</evidence>
<dbReference type="OrthoDB" id="9798833at2"/>
<dbReference type="InterPro" id="IPR029016">
    <property type="entry name" value="GAF-like_dom_sf"/>
</dbReference>
<dbReference type="PANTHER" id="PTHR43155">
    <property type="entry name" value="CYCLIC DI-GMP PHOSPHODIESTERASE PA4108-RELATED"/>
    <property type="match status" value="1"/>
</dbReference>
<reference evidence="4" key="1">
    <citation type="submission" date="2016-11" db="EMBL/GenBank/DDBJ databases">
        <authorList>
            <person name="Varghese N."/>
            <person name="Submissions S."/>
        </authorList>
    </citation>
    <scope>NUCLEOTIDE SEQUENCE [LARGE SCALE GENOMIC DNA]</scope>
    <source>
        <strain evidence="4">DSM 16057</strain>
    </source>
</reference>
<dbReference type="PROSITE" id="PS51832">
    <property type="entry name" value="HD_GYP"/>
    <property type="match status" value="1"/>
</dbReference>
<name>A0A1M6AKL9_9FIRM</name>
<dbReference type="SUPFAM" id="SSF109604">
    <property type="entry name" value="HD-domain/PDEase-like"/>
    <property type="match status" value="1"/>
</dbReference>
<keyword evidence="4" id="KW-1185">Reference proteome</keyword>
<dbReference type="InterPro" id="IPR037522">
    <property type="entry name" value="HD_GYP_dom"/>
</dbReference>
<evidence type="ECO:0000313" key="3">
    <source>
        <dbReference type="EMBL" id="SHI37005.1"/>
    </source>
</evidence>
<dbReference type="RefSeq" id="WP_072866873.1">
    <property type="nucleotide sequence ID" value="NZ_FQZM01000003.1"/>
</dbReference>
<dbReference type="Gene3D" id="3.30.450.40">
    <property type="match status" value="1"/>
</dbReference>
<gene>
    <name evidence="3" type="ORF">SAMN02745219_00181</name>
</gene>
<dbReference type="PANTHER" id="PTHR43155:SF2">
    <property type="entry name" value="CYCLIC DI-GMP PHOSPHODIESTERASE PA4108"/>
    <property type="match status" value="1"/>
</dbReference>
<proteinExistence type="predicted"/>
<dbReference type="Gene3D" id="1.10.3210.10">
    <property type="entry name" value="Hypothetical protein af1432"/>
    <property type="match status" value="1"/>
</dbReference>
<dbReference type="PROSITE" id="PS51831">
    <property type="entry name" value="HD"/>
    <property type="match status" value="1"/>
</dbReference>
<dbReference type="SUPFAM" id="SSF55781">
    <property type="entry name" value="GAF domain-like"/>
    <property type="match status" value="1"/>
</dbReference>
<dbReference type="CDD" id="cd00077">
    <property type="entry name" value="HDc"/>
    <property type="match status" value="1"/>
</dbReference>
<dbReference type="Pfam" id="PF13185">
    <property type="entry name" value="GAF_2"/>
    <property type="match status" value="1"/>
</dbReference>